<dbReference type="InterPro" id="IPR013783">
    <property type="entry name" value="Ig-like_fold"/>
</dbReference>
<dbReference type="Pfam" id="PF13946">
    <property type="entry name" value="DUF4214"/>
    <property type="match status" value="1"/>
</dbReference>
<dbReference type="InterPro" id="IPR001343">
    <property type="entry name" value="Hemolysn_Ca-bd"/>
</dbReference>
<dbReference type="Proteomes" id="UP001243009">
    <property type="component" value="Unassembled WGS sequence"/>
</dbReference>
<reference evidence="8 9" key="1">
    <citation type="submission" date="2023-08" db="EMBL/GenBank/DDBJ databases">
        <title>The draft genome sequence of Paracraurococcus sp. LOR1-02.</title>
        <authorList>
            <person name="Kingkaew E."/>
            <person name="Tanasupawat S."/>
        </authorList>
    </citation>
    <scope>NUCLEOTIDE SEQUENCE [LARGE SCALE GENOMIC DNA]</scope>
    <source>
        <strain evidence="8 9">LOR1-02</strain>
    </source>
</reference>
<keyword evidence="9" id="KW-1185">Reference proteome</keyword>
<evidence type="ECO:0000256" key="5">
    <source>
        <dbReference type="SAM" id="MobiDB-lite"/>
    </source>
</evidence>
<evidence type="ECO:0000313" key="8">
    <source>
        <dbReference type="EMBL" id="MDO9711744.1"/>
    </source>
</evidence>
<dbReference type="Pfam" id="PF00353">
    <property type="entry name" value="HemolysinCabind"/>
    <property type="match status" value="1"/>
</dbReference>
<proteinExistence type="inferred from homology"/>
<feature type="compositionally biased region" description="Pro residues" evidence="5">
    <location>
        <begin position="1149"/>
        <end position="1158"/>
    </location>
</feature>
<name>A0ABT9E6G3_9PROT</name>
<gene>
    <name evidence="8" type="ORF">Q7A36_25575</name>
</gene>
<protein>
    <recommendedName>
        <fullName evidence="3">Chitooligosaccharide deacetylase</fullName>
    </recommendedName>
    <alternativeName>
        <fullName evidence="4">Nodulation protein B</fullName>
    </alternativeName>
</protein>
<dbReference type="SUPFAM" id="SSF88713">
    <property type="entry name" value="Glycoside hydrolase/deacetylase"/>
    <property type="match status" value="1"/>
</dbReference>
<evidence type="ECO:0000313" key="9">
    <source>
        <dbReference type="Proteomes" id="UP001243009"/>
    </source>
</evidence>
<evidence type="ECO:0000256" key="3">
    <source>
        <dbReference type="ARBA" id="ARBA00020071"/>
    </source>
</evidence>
<dbReference type="InterPro" id="IPR011330">
    <property type="entry name" value="Glyco_hydro/deAcase_b/a-brl"/>
</dbReference>
<sequence>MSVVVNGQNELGEWTASTRLDYLGASPSGYALYGIVDHTSDGASFVFCLQSATAIGANTTLWLNTDANAATGYSIFTGLNAGADYNIDFVADANGKVAPYLYTGAAAQNYVAAIGEYAFSSDSKTVEFRVPLTALGLTTAPAKTQVYADVNDAVFLPGDYASMPPLTLLDQATLPAPATTGLRVGIVYSETSAEKFFDKTAYADLFMAAQNQVAMAGVPFDILTESDLTDLSKLASYKTLIFPSFANVPLAKAAAIQQTLETATQTYGVGIITAGNFMTNDETGAALPGNSYASMQMLLGLGREGGANAVAVHVAAAQDVSNPIMAGYTAGETIRDYASIGTQWFTSLTSNSTVLATQTVAGATHEAVIATTTGGRNVHFATEGMLADNNMLAHAVDWSAQPLTGPTLKLEMSRQSAIVASRSDVDEAMQLDEVKPASGPGIYDKMLPILQQWKTDYNFVGSYYIDIGNNTNGTGTNWTVSKPYYQQLLAMGNEIGSHSITHPEDTNLLTPAQLQAEFQTSKAAIQDNLGITVLGAAIPGNPEKIAVSEQVMQYYSYLTGGNTAVGAGYPGAFGYMTPSDTSSVYIAPNISSDFTLVGFQKMTADQASAAWQAEWKAAVSHAELPVVVWPWHDYGLTNFLNDPTQIYNDKMYTDLIKTAYDAGSEFVTLADLAQRIATFDKASLSYSMVDADTMSVTVGSTAASTALGTFALDLEGGSKIKSVSGWYAYNADSIFLPTAGGTFTVDLGATQDDVTHITALPMRAQLVSLTGNGRDLDFSVMGEGLVTIDLAASGSQAVTVTGATVQSLAGEILTLNLGAIGQHTVSVRLPNPPSPAEKVVALSLSADSGASSTDFITNVAAQTVGGTLSAPLAAGDVVQVSLDNGAHWQAATSTAGSTSFTLAGVTLSGSGALQARVMGSLGSASDVLQQPYVLDQAAPTETVAIAAMTKDSGTAGDFLTNDGSAGRTITGTLSAALSADERLQVSSDGGATWVAATVSGTSWSAADAGTHTANWTIQGHVVDLAGNLGPLASTLVTYDSVAPTETVAITGMTKDSGTAGDFVTNDGSAGRTITGTLSAALSADERLQVSSDGGATWVEATVNGTSWSTVDAGAHTANWTIQGHVVDLAGNLGPLASKLVTYDSAIPPETVPTTPPAQGPVDNGGGGANEPTVTPPAQGPVDNGGGGANGPTSAPGLLVNGDDDANTLTGTAGNDTIAGFGGNDTINGGPGNDQVDGGAGLDTLVINAARALSTAVHGTDGAWTVTGPDGIDALTGIERVQFSDGTLALDVDGNAGQAYRLYLAAFNRTPDIAGLQFQTNELDTHLALWQVASNFLASPEFQSLYGTLDAMTDTQFVTSLYSNVLHRAPEAAGLSFHLANLAAGLNRHDLLVQFSESPENQANVLPAIKDGVWLG</sequence>
<feature type="domain" description="NodB homology" evidence="6">
    <location>
        <begin position="474"/>
        <end position="539"/>
    </location>
</feature>
<dbReference type="EMBL" id="JAUTWS010000034">
    <property type="protein sequence ID" value="MDO9711744.1"/>
    <property type="molecule type" value="Genomic_DNA"/>
</dbReference>
<evidence type="ECO:0000256" key="4">
    <source>
        <dbReference type="ARBA" id="ARBA00032976"/>
    </source>
</evidence>
<evidence type="ECO:0000259" key="7">
    <source>
        <dbReference type="Pfam" id="PF13946"/>
    </source>
</evidence>
<feature type="region of interest" description="Disordered" evidence="5">
    <location>
        <begin position="1146"/>
        <end position="1230"/>
    </location>
</feature>
<organism evidence="8 9">
    <name type="scientific">Paracraurococcus lichenis</name>
    <dbReference type="NCBI Taxonomy" id="3064888"/>
    <lineage>
        <taxon>Bacteria</taxon>
        <taxon>Pseudomonadati</taxon>
        <taxon>Pseudomonadota</taxon>
        <taxon>Alphaproteobacteria</taxon>
        <taxon>Acetobacterales</taxon>
        <taxon>Roseomonadaceae</taxon>
        <taxon>Paracraurococcus</taxon>
    </lineage>
</organism>
<dbReference type="InterPro" id="IPR002509">
    <property type="entry name" value="NODB_dom"/>
</dbReference>
<dbReference type="SUPFAM" id="SSF51120">
    <property type="entry name" value="beta-Roll"/>
    <property type="match status" value="1"/>
</dbReference>
<dbReference type="Gene3D" id="2.150.10.10">
    <property type="entry name" value="Serralysin-like metalloprotease, C-terminal"/>
    <property type="match status" value="1"/>
</dbReference>
<dbReference type="Gene3D" id="2.60.40.10">
    <property type="entry name" value="Immunoglobulins"/>
    <property type="match status" value="3"/>
</dbReference>
<dbReference type="Gene3D" id="3.20.20.370">
    <property type="entry name" value="Glycoside hydrolase/deacetylase"/>
    <property type="match status" value="1"/>
</dbReference>
<comment type="caution">
    <text evidence="8">The sequence shown here is derived from an EMBL/GenBank/DDBJ whole genome shotgun (WGS) entry which is preliminary data.</text>
</comment>
<dbReference type="RefSeq" id="WP_305106600.1">
    <property type="nucleotide sequence ID" value="NZ_JAUTWS010000034.1"/>
</dbReference>
<comment type="similarity">
    <text evidence="2">Belongs to the polysaccharide deacetylase family.</text>
</comment>
<comment type="function">
    <text evidence="1">Is involved in generating a small heat-stable compound (Nod), an acylated oligomer of N-acetylglucosamine, that stimulates mitosis in various plant protoplasts.</text>
</comment>
<dbReference type="InterPro" id="IPR025282">
    <property type="entry name" value="DUF4214"/>
</dbReference>
<accession>A0ABT9E6G3</accession>
<evidence type="ECO:0000256" key="1">
    <source>
        <dbReference type="ARBA" id="ARBA00003236"/>
    </source>
</evidence>
<evidence type="ECO:0000256" key="2">
    <source>
        <dbReference type="ARBA" id="ARBA00010973"/>
    </source>
</evidence>
<dbReference type="Pfam" id="PF01522">
    <property type="entry name" value="Polysacc_deac_1"/>
    <property type="match status" value="1"/>
</dbReference>
<feature type="domain" description="DUF4214" evidence="7">
    <location>
        <begin position="1332"/>
        <end position="1403"/>
    </location>
</feature>
<evidence type="ECO:0000259" key="6">
    <source>
        <dbReference type="Pfam" id="PF01522"/>
    </source>
</evidence>
<dbReference type="SUPFAM" id="SSF110296">
    <property type="entry name" value="Oligoxyloglucan reducing end-specific cellobiohydrolase"/>
    <property type="match status" value="1"/>
</dbReference>
<dbReference type="InterPro" id="IPR018511">
    <property type="entry name" value="Hemolysin-typ_Ca-bd_CS"/>
</dbReference>
<dbReference type="PROSITE" id="PS00330">
    <property type="entry name" value="HEMOLYSIN_CALCIUM"/>
    <property type="match status" value="1"/>
</dbReference>
<dbReference type="InterPro" id="IPR011049">
    <property type="entry name" value="Serralysin-like_metalloprot_C"/>
</dbReference>